<reference evidence="2" key="3">
    <citation type="submission" date="2014-09" db="EMBL/GenBank/DDBJ databases">
        <authorList>
            <person name="Magalhaes I.L.F."/>
            <person name="Oliveira U."/>
            <person name="Santos F.R."/>
            <person name="Vidigal T.H.D.A."/>
            <person name="Brescovit A.D."/>
            <person name="Santos A.J."/>
        </authorList>
    </citation>
    <scope>NUCLEOTIDE SEQUENCE</scope>
</reference>
<evidence type="ECO:0000313" key="1">
    <source>
        <dbReference type="EMBL" id="JAG33524.1"/>
    </source>
</evidence>
<protein>
    <submittedName>
        <fullName evidence="1">F-box only protein 39</fullName>
    </submittedName>
</protein>
<dbReference type="Gene3D" id="3.80.10.10">
    <property type="entry name" value="Ribonuclease Inhibitor"/>
    <property type="match status" value="1"/>
</dbReference>
<proteinExistence type="predicted"/>
<evidence type="ECO:0000313" key="2">
    <source>
        <dbReference type="EMBL" id="JAG63074.1"/>
    </source>
</evidence>
<gene>
    <name evidence="1" type="primary">Fbxo39</name>
    <name evidence="1" type="ORF">CM83_8244</name>
</gene>
<reference evidence="1" key="1">
    <citation type="journal article" date="2014" name="PLoS ONE">
        <title>Transcriptome-Based Identification of ABC Transporters in the Western Tarnished Plant Bug Lygus hesperus.</title>
        <authorList>
            <person name="Hull J.J."/>
            <person name="Chaney K."/>
            <person name="Geib S.M."/>
            <person name="Fabrick J.A."/>
            <person name="Brent C.S."/>
            <person name="Walsh D."/>
            <person name="Lavine L.C."/>
        </authorList>
    </citation>
    <scope>NUCLEOTIDE SEQUENCE</scope>
</reference>
<dbReference type="InterPro" id="IPR032675">
    <property type="entry name" value="LRR_dom_sf"/>
</dbReference>
<organism evidence="1">
    <name type="scientific">Lygus hesperus</name>
    <name type="common">Western plant bug</name>
    <dbReference type="NCBI Taxonomy" id="30085"/>
    <lineage>
        <taxon>Eukaryota</taxon>
        <taxon>Metazoa</taxon>
        <taxon>Ecdysozoa</taxon>
        <taxon>Arthropoda</taxon>
        <taxon>Hexapoda</taxon>
        <taxon>Insecta</taxon>
        <taxon>Pterygota</taxon>
        <taxon>Neoptera</taxon>
        <taxon>Paraneoptera</taxon>
        <taxon>Hemiptera</taxon>
        <taxon>Heteroptera</taxon>
        <taxon>Panheteroptera</taxon>
        <taxon>Cimicomorpha</taxon>
        <taxon>Miridae</taxon>
        <taxon>Mirini</taxon>
        <taxon>Lygus</taxon>
    </lineage>
</organism>
<sequence>MQPLPYGLPWSVYPKEYLRKGHYPNIYRDEARGRLKDVVYANDDYFHKKSSKAPVRKYHQLMGGLPKRLALPWNYPPKTDEEEVLERIMACEVNEPLYKPDFPLSDKRCHIRLFSGRRSAYLPSLMPIITMPSDAGNLVTLTHNSFTNPDYAFLKDTQQGLTMWFNGKSTEKTQVASIFVNPCLVNIRFFTSEERDTTIRHLAKTIKNQKNLEKFTFENAFLNLTDAVRIVAAAALGAGNTLEKVYLANLFSPHVLPIETDSEFFDVYNELEYDSENAPEYSDETKSRFWKNILERPCFHELTLTAADKCFQIALGSFTNLTTLMINYNWVSKGNGLYLLRLESIRNGKLRKLVLLLTPSEHPNNSRQIICYKAWEEALKLCPGLELHFILSQNVAHNDFNKLFVRNMPLVSIHISSIYQIGEVNKPKTWFFSYSCRFLWSYFSQTLRMVRLEVWQPTTKVDVSMADFILKCPFLQVFVYRGHMDKLDTIHTICEFLIVNKSIRLRTIGFYVADDACRPAGWSEALDNAKRKYQTPLALKGIYLHLGVWKF</sequence>
<dbReference type="AlphaFoldDB" id="A0A0A9YMW7"/>
<reference evidence="1" key="2">
    <citation type="submission" date="2014-07" db="EMBL/GenBank/DDBJ databases">
        <authorList>
            <person name="Hull J."/>
        </authorList>
    </citation>
    <scope>NUCLEOTIDE SEQUENCE</scope>
</reference>
<accession>A0A0A9YMW7</accession>
<dbReference type="EMBL" id="GBRD01002747">
    <property type="protein sequence ID" value="JAG63074.1"/>
    <property type="molecule type" value="Transcribed_RNA"/>
</dbReference>
<name>A0A0A9YMW7_LYGHE</name>
<dbReference type="EMBL" id="GBHO01010080">
    <property type="protein sequence ID" value="JAG33524.1"/>
    <property type="molecule type" value="Transcribed_RNA"/>
</dbReference>
<dbReference type="SUPFAM" id="SSF52047">
    <property type="entry name" value="RNI-like"/>
    <property type="match status" value="1"/>
</dbReference>